<organism evidence="3 4">
    <name type="scientific">Diacronema lutheri</name>
    <name type="common">Unicellular marine alga</name>
    <name type="synonym">Monochrysis lutheri</name>
    <dbReference type="NCBI Taxonomy" id="2081491"/>
    <lineage>
        <taxon>Eukaryota</taxon>
        <taxon>Haptista</taxon>
        <taxon>Haptophyta</taxon>
        <taxon>Pavlovophyceae</taxon>
        <taxon>Pavlovales</taxon>
        <taxon>Pavlovaceae</taxon>
        <taxon>Diacronema</taxon>
    </lineage>
</organism>
<keyword evidence="1" id="KW-0732">Signal</keyword>
<dbReference type="Pfam" id="PF03407">
    <property type="entry name" value="Nucleotid_trans"/>
    <property type="match status" value="1"/>
</dbReference>
<dbReference type="PANTHER" id="PTHR46581:SF3">
    <property type="entry name" value="ARABINOSYLTRANSFERASE RRA3"/>
    <property type="match status" value="1"/>
</dbReference>
<evidence type="ECO:0000256" key="1">
    <source>
        <dbReference type="SAM" id="SignalP"/>
    </source>
</evidence>
<dbReference type="InterPro" id="IPR005069">
    <property type="entry name" value="Nucl-diP-sugar_transferase"/>
</dbReference>
<dbReference type="Proteomes" id="UP000751190">
    <property type="component" value="Unassembled WGS sequence"/>
</dbReference>
<accession>A0A8J6C588</accession>
<name>A0A8J6C588_DIALT</name>
<dbReference type="PANTHER" id="PTHR46581">
    <property type="entry name" value="ARABINOSYLTRANSFERASE RRA3"/>
    <property type="match status" value="1"/>
</dbReference>
<gene>
    <name evidence="3" type="ORF">KFE25_006551</name>
</gene>
<dbReference type="OrthoDB" id="540503at2759"/>
<proteinExistence type="predicted"/>
<sequence>MALGAVWAALVVLLGAAMCFSAWSLSCARGATVGARGVAPSARARAATERWGRAPSELAVAADGLAPNALRAREAASWAEYARTPPADSPLNRAIRPVLDAVAVRREVMLAIANDVMMCTNPKTCWWDGGNILASFIEVNRAANITNYLIIALDDAVGAACRAARAPYVRIDLAVPDAQKGSRGANMISTLKYELLADVLLMGYAVLVVDLDLAFLRNPFAHLVRDADLEGSSDGFTRGWAGGQLASVSDRSMGWGGGGLYSQLFTINVGCVFVQPSPRTVALMRRVAAALRAKPAWDQQVFNEILLSPGYAERPTHGVSLRVMDHLLWANSKTFFKSERARFFPGATASAPMPVMVHMNYHPDKHKRMVCVIDRYLHGKPDACDAFPGGSEKGT</sequence>
<protein>
    <recommendedName>
        <fullName evidence="2">Nucleotide-diphospho-sugar transferase domain-containing protein</fullName>
    </recommendedName>
</protein>
<evidence type="ECO:0000313" key="3">
    <source>
        <dbReference type="EMBL" id="KAG8459006.1"/>
    </source>
</evidence>
<keyword evidence="4" id="KW-1185">Reference proteome</keyword>
<feature type="signal peptide" evidence="1">
    <location>
        <begin position="1"/>
        <end position="24"/>
    </location>
</feature>
<feature type="chain" id="PRO_5035158263" description="Nucleotide-diphospho-sugar transferase domain-containing protein" evidence="1">
    <location>
        <begin position="25"/>
        <end position="395"/>
    </location>
</feature>
<dbReference type="GO" id="GO:0016757">
    <property type="term" value="F:glycosyltransferase activity"/>
    <property type="evidence" value="ECO:0007669"/>
    <property type="project" value="InterPro"/>
</dbReference>
<reference evidence="3" key="1">
    <citation type="submission" date="2021-05" db="EMBL/GenBank/DDBJ databases">
        <title>The genome of the haptophyte Pavlova lutheri (Diacronema luteri, Pavlovales) - a model for lipid biosynthesis in eukaryotic algae.</title>
        <authorList>
            <person name="Hulatt C.J."/>
            <person name="Posewitz M.C."/>
        </authorList>
    </citation>
    <scope>NUCLEOTIDE SEQUENCE</scope>
    <source>
        <strain evidence="3">NIVA-4/92</strain>
    </source>
</reference>
<dbReference type="EMBL" id="JAGTXO010000045">
    <property type="protein sequence ID" value="KAG8459006.1"/>
    <property type="molecule type" value="Genomic_DNA"/>
</dbReference>
<dbReference type="InterPro" id="IPR044290">
    <property type="entry name" value="RRA1/2/3"/>
</dbReference>
<evidence type="ECO:0000259" key="2">
    <source>
        <dbReference type="Pfam" id="PF03407"/>
    </source>
</evidence>
<dbReference type="AlphaFoldDB" id="A0A8J6C588"/>
<comment type="caution">
    <text evidence="3">The sequence shown here is derived from an EMBL/GenBank/DDBJ whole genome shotgun (WGS) entry which is preliminary data.</text>
</comment>
<feature type="domain" description="Nucleotide-diphospho-sugar transferase" evidence="2">
    <location>
        <begin position="144"/>
        <end position="368"/>
    </location>
</feature>
<dbReference type="OMA" id="NRTAYGY"/>
<evidence type="ECO:0000313" key="4">
    <source>
        <dbReference type="Proteomes" id="UP000751190"/>
    </source>
</evidence>